<reference evidence="2 3" key="1">
    <citation type="journal article" date="2013" name="Int. J. Syst. Evol. Microbiol.">
        <title>Comamonas guangdongensis sp. nov., isolated from subterranean forest sediment, and emended description of the genus Comamonas.</title>
        <authorList>
            <person name="Zhang J."/>
            <person name="Wang Y."/>
            <person name="Zhou S."/>
            <person name="Wu C."/>
            <person name="He J."/>
            <person name="Li F."/>
        </authorList>
    </citation>
    <scope>NUCLEOTIDE SEQUENCE [LARGE SCALE GENOMIC DNA]</scope>
    <source>
        <strain evidence="2 3">CCTCC AB2011133</strain>
    </source>
</reference>
<proteinExistence type="predicted"/>
<protein>
    <submittedName>
        <fullName evidence="2">TraB/GumN family protein</fullName>
    </submittedName>
</protein>
<sequence length="342" mass="36746">MRILWSRTLIERGLLAVALALWAGLAPAAEAPAQQPACPPKAAMPAPAQLQQLAARAQDRGLLWRVRHDGHTSWLYGTMHVSRLDWFMPGPEVVKALRGADKLALELDVLDPQVLAELEAGLKARDGAPALSAALAARLDKQLRLACAEADVARLRPEAQVLSLLAQAGRRQGLDPSYGVDLILAGAARAMGKPVIGLETPQLQLKDLVSDDPKEVAEAVDDGLKQLESGKAGPMMVMLADMWSEGRQEKLESYAQWCGCVNTPRERAQLKRMLDGRNPGMADGIASLLKQGDSVFAAVGALHMVGPGGLPALLRKKGYQVERVKFPVQTPPKSESKPVETP</sequence>
<dbReference type="RefSeq" id="WP_369339018.1">
    <property type="nucleotide sequence ID" value="NZ_JBFYGN010000014.1"/>
</dbReference>
<dbReference type="Pfam" id="PF01963">
    <property type="entry name" value="TraB_PrgY_gumN"/>
    <property type="match status" value="1"/>
</dbReference>
<dbReference type="EMBL" id="JBFYGN010000014">
    <property type="protein sequence ID" value="MEX8193824.1"/>
    <property type="molecule type" value="Genomic_DNA"/>
</dbReference>
<evidence type="ECO:0000313" key="2">
    <source>
        <dbReference type="EMBL" id="MEX8193824.1"/>
    </source>
</evidence>
<dbReference type="InterPro" id="IPR002816">
    <property type="entry name" value="TraB/PrgY/GumN_fam"/>
</dbReference>
<evidence type="ECO:0000256" key="1">
    <source>
        <dbReference type="SAM" id="SignalP"/>
    </source>
</evidence>
<dbReference type="PANTHER" id="PTHR40590:SF1">
    <property type="entry name" value="CYTOPLASMIC PROTEIN"/>
    <property type="match status" value="1"/>
</dbReference>
<organism evidence="2 3">
    <name type="scientific">Comamonas guangdongensis</name>
    <dbReference type="NCBI Taxonomy" id="510515"/>
    <lineage>
        <taxon>Bacteria</taxon>
        <taxon>Pseudomonadati</taxon>
        <taxon>Pseudomonadota</taxon>
        <taxon>Betaproteobacteria</taxon>
        <taxon>Burkholderiales</taxon>
        <taxon>Comamonadaceae</taxon>
        <taxon>Comamonas</taxon>
    </lineage>
</organism>
<feature type="signal peptide" evidence="1">
    <location>
        <begin position="1"/>
        <end position="28"/>
    </location>
</feature>
<dbReference type="InterPro" id="IPR047111">
    <property type="entry name" value="YbaP-like"/>
</dbReference>
<keyword evidence="3" id="KW-1185">Reference proteome</keyword>
<keyword evidence="1" id="KW-0732">Signal</keyword>
<dbReference type="PANTHER" id="PTHR40590">
    <property type="entry name" value="CYTOPLASMIC PROTEIN-RELATED"/>
    <property type="match status" value="1"/>
</dbReference>
<accession>A0ABV3ZY37</accession>
<gene>
    <name evidence="2" type="ORF">AB6724_13345</name>
</gene>
<dbReference type="Proteomes" id="UP001561046">
    <property type="component" value="Unassembled WGS sequence"/>
</dbReference>
<comment type="caution">
    <text evidence="2">The sequence shown here is derived from an EMBL/GenBank/DDBJ whole genome shotgun (WGS) entry which is preliminary data.</text>
</comment>
<evidence type="ECO:0000313" key="3">
    <source>
        <dbReference type="Proteomes" id="UP001561046"/>
    </source>
</evidence>
<name>A0ABV3ZY37_9BURK</name>
<dbReference type="CDD" id="cd14789">
    <property type="entry name" value="Tiki"/>
    <property type="match status" value="1"/>
</dbReference>
<feature type="chain" id="PRO_5046397108" evidence="1">
    <location>
        <begin position="29"/>
        <end position="342"/>
    </location>
</feature>